<gene>
    <name evidence="10" type="ORF">V1264_018520</name>
</gene>
<evidence type="ECO:0000256" key="7">
    <source>
        <dbReference type="ARBA" id="ARBA00043054"/>
    </source>
</evidence>
<dbReference type="PROSITE" id="PS51683">
    <property type="entry name" value="SAM_OMT_II"/>
    <property type="match status" value="1"/>
</dbReference>
<feature type="domain" description="O-methyltransferase C-terminal" evidence="8">
    <location>
        <begin position="218"/>
        <end position="386"/>
    </location>
</feature>
<dbReference type="AlphaFoldDB" id="A0AAN9BEJ4"/>
<dbReference type="GO" id="GO:0046983">
    <property type="term" value="F:protein dimerization activity"/>
    <property type="evidence" value="ECO:0007669"/>
    <property type="project" value="InterPro"/>
</dbReference>
<evidence type="ECO:0000313" key="11">
    <source>
        <dbReference type="Proteomes" id="UP001374579"/>
    </source>
</evidence>
<keyword evidence="3" id="KW-0949">S-adenosyl-L-methionine</keyword>
<name>A0AAN9BEJ4_9CAEN</name>
<dbReference type="EC" id="2.1.1.4" evidence="5"/>
<comment type="caution">
    <text evidence="10">The sequence shown here is derived from an EMBL/GenBank/DDBJ whole genome shotgun (WGS) entry which is preliminary data.</text>
</comment>
<keyword evidence="1" id="KW-0489">Methyltransferase</keyword>
<proteinExistence type="predicted"/>
<evidence type="ECO:0000256" key="4">
    <source>
        <dbReference type="ARBA" id="ARBA00037645"/>
    </source>
</evidence>
<dbReference type="SUPFAM" id="SSF53335">
    <property type="entry name" value="S-adenosyl-L-methionine-dependent methyltransferases"/>
    <property type="match status" value="1"/>
</dbReference>
<dbReference type="InterPro" id="IPR012967">
    <property type="entry name" value="COMT_dimerisation"/>
</dbReference>
<dbReference type="Proteomes" id="UP001374579">
    <property type="component" value="Unassembled WGS sequence"/>
</dbReference>
<evidence type="ECO:0000256" key="6">
    <source>
        <dbReference type="ARBA" id="ARBA00040730"/>
    </source>
</evidence>
<dbReference type="InterPro" id="IPR029063">
    <property type="entry name" value="SAM-dependent_MTases_sf"/>
</dbReference>
<dbReference type="GO" id="GO:0017096">
    <property type="term" value="F:acetylserotonin O-methyltransferase activity"/>
    <property type="evidence" value="ECO:0007669"/>
    <property type="project" value="UniProtKB-EC"/>
</dbReference>
<sequence length="423" mass="47777">MEGNPNLRSDPHSDFVLGLMYEARKFKILITAINVGVFDDLENIGKGDWVSDRTLAHYRSYDVDNTKRFLNTLAAMKVLDRGSSPNASGEDKAYRNTISTRRYLLRAGQNSLIPLLHAEETLIPLYMKNLPYVLKFGSVEQFPRLLWRGGYPQDDAFLTLPDFAVSARLEYNNNPTHNHSKLQPHIQPGAPGTTDLPLGAKTVCNHQSKSMLQLGRELFIAAWDAQQEQCLAALLEAHNLRGFDTIVELGGGSGRLAWKISQAHPHVHVYVFDSPRIMESMDKPFTIGQNVKYLSGDFFCDLLPEADCYIVSHVLREYDDERVDLLLGRIHDHLNHGGTLLIMEKVLNDTKRAPVNTILDDLLAATISKGRERTEYEFAQLLKRNGLDYLQIKRILGVNTFDVLIAKRPCEPLREKPTGGRKN</sequence>
<evidence type="ECO:0000259" key="8">
    <source>
        <dbReference type="Pfam" id="PF00891"/>
    </source>
</evidence>
<dbReference type="Pfam" id="PF08100">
    <property type="entry name" value="Dimerisation"/>
    <property type="match status" value="1"/>
</dbReference>
<dbReference type="Pfam" id="PF00891">
    <property type="entry name" value="Methyltransf_2"/>
    <property type="match status" value="1"/>
</dbReference>
<keyword evidence="2" id="KW-0808">Transferase</keyword>
<accession>A0AAN9BEJ4</accession>
<dbReference type="PANTHER" id="PTHR43712">
    <property type="entry name" value="PUTATIVE (AFU_ORTHOLOGUE AFUA_4G14580)-RELATED"/>
    <property type="match status" value="1"/>
</dbReference>
<evidence type="ECO:0000313" key="10">
    <source>
        <dbReference type="EMBL" id="KAK7103656.1"/>
    </source>
</evidence>
<organism evidence="10 11">
    <name type="scientific">Littorina saxatilis</name>
    <dbReference type="NCBI Taxonomy" id="31220"/>
    <lineage>
        <taxon>Eukaryota</taxon>
        <taxon>Metazoa</taxon>
        <taxon>Spiralia</taxon>
        <taxon>Lophotrochozoa</taxon>
        <taxon>Mollusca</taxon>
        <taxon>Gastropoda</taxon>
        <taxon>Caenogastropoda</taxon>
        <taxon>Littorinimorpha</taxon>
        <taxon>Littorinoidea</taxon>
        <taxon>Littorinidae</taxon>
        <taxon>Littorina</taxon>
    </lineage>
</organism>
<reference evidence="10 11" key="1">
    <citation type="submission" date="2024-02" db="EMBL/GenBank/DDBJ databases">
        <title>Chromosome-scale genome assembly of the rough periwinkle Littorina saxatilis.</title>
        <authorList>
            <person name="De Jode A."/>
            <person name="Faria R."/>
            <person name="Formenti G."/>
            <person name="Sims Y."/>
            <person name="Smith T.P."/>
            <person name="Tracey A."/>
            <person name="Wood J.M.D."/>
            <person name="Zagrodzka Z.B."/>
            <person name="Johannesson K."/>
            <person name="Butlin R.K."/>
            <person name="Leder E.H."/>
        </authorList>
    </citation>
    <scope>NUCLEOTIDE SEQUENCE [LARGE SCALE GENOMIC DNA]</scope>
    <source>
        <strain evidence="10">Snail1</strain>
        <tissue evidence="10">Muscle</tissue>
    </source>
</reference>
<evidence type="ECO:0000259" key="9">
    <source>
        <dbReference type="Pfam" id="PF08100"/>
    </source>
</evidence>
<evidence type="ECO:0000256" key="2">
    <source>
        <dbReference type="ARBA" id="ARBA00022679"/>
    </source>
</evidence>
<dbReference type="CDD" id="cd02440">
    <property type="entry name" value="AdoMet_MTases"/>
    <property type="match status" value="1"/>
</dbReference>
<evidence type="ECO:0000256" key="5">
    <source>
        <dbReference type="ARBA" id="ARBA00039116"/>
    </source>
</evidence>
<evidence type="ECO:0000256" key="1">
    <source>
        <dbReference type="ARBA" id="ARBA00022603"/>
    </source>
</evidence>
<dbReference type="GO" id="GO:0032259">
    <property type="term" value="P:methylation"/>
    <property type="evidence" value="ECO:0007669"/>
    <property type="project" value="UniProtKB-KW"/>
</dbReference>
<keyword evidence="11" id="KW-1185">Reference proteome</keyword>
<dbReference type="Gene3D" id="1.10.10.10">
    <property type="entry name" value="Winged helix-like DNA-binding domain superfamily/Winged helix DNA-binding domain"/>
    <property type="match status" value="1"/>
</dbReference>
<comment type="function">
    <text evidence="4">Catalyzes the transfer of a methyl group onto N-acetylserotonin, producing melatonin (N-acetyl-5-methoxytryptamine).</text>
</comment>
<dbReference type="Gene3D" id="3.40.50.150">
    <property type="entry name" value="Vaccinia Virus protein VP39"/>
    <property type="match status" value="1"/>
</dbReference>
<feature type="domain" description="O-methyltransferase dimerisation" evidence="9">
    <location>
        <begin position="20"/>
        <end position="104"/>
    </location>
</feature>
<protein>
    <recommendedName>
        <fullName evidence="6">Acetylserotonin O-methyltransferase</fullName>
        <ecNumber evidence="5">2.1.1.4</ecNumber>
    </recommendedName>
    <alternativeName>
        <fullName evidence="7">Hydroxyindole O-methyltransferase</fullName>
    </alternativeName>
</protein>
<dbReference type="InterPro" id="IPR001077">
    <property type="entry name" value="COMT_C"/>
</dbReference>
<dbReference type="EMBL" id="JBAMIC010000008">
    <property type="protein sequence ID" value="KAK7103656.1"/>
    <property type="molecule type" value="Genomic_DNA"/>
</dbReference>
<dbReference type="InterPro" id="IPR036388">
    <property type="entry name" value="WH-like_DNA-bd_sf"/>
</dbReference>
<dbReference type="InterPro" id="IPR016461">
    <property type="entry name" value="COMT-like"/>
</dbReference>
<dbReference type="PANTHER" id="PTHR43712:SF2">
    <property type="entry name" value="O-METHYLTRANSFERASE CICE"/>
    <property type="match status" value="1"/>
</dbReference>
<evidence type="ECO:0000256" key="3">
    <source>
        <dbReference type="ARBA" id="ARBA00022691"/>
    </source>
</evidence>